<dbReference type="Gene3D" id="1.10.150.130">
    <property type="match status" value="1"/>
</dbReference>
<comment type="similarity">
    <text evidence="1">Belongs to the 'phage' integrase family.</text>
</comment>
<keyword evidence="2" id="KW-0238">DNA-binding</keyword>
<feature type="domain" description="Tyr recombinase" evidence="5">
    <location>
        <begin position="167"/>
        <end position="377"/>
    </location>
</feature>
<evidence type="ECO:0000256" key="2">
    <source>
        <dbReference type="ARBA" id="ARBA00023125"/>
    </source>
</evidence>
<evidence type="ECO:0000256" key="1">
    <source>
        <dbReference type="ARBA" id="ARBA00008857"/>
    </source>
</evidence>
<dbReference type="InterPro" id="IPR013762">
    <property type="entry name" value="Integrase-like_cat_sf"/>
</dbReference>
<evidence type="ECO:0000256" key="3">
    <source>
        <dbReference type="ARBA" id="ARBA00023172"/>
    </source>
</evidence>
<dbReference type="GO" id="GO:0003677">
    <property type="term" value="F:DNA binding"/>
    <property type="evidence" value="ECO:0007669"/>
    <property type="project" value="UniProtKB-KW"/>
</dbReference>
<dbReference type="InterPro" id="IPR011010">
    <property type="entry name" value="DNA_brk_join_enz"/>
</dbReference>
<sequence length="397" mass="44161">MPQKRTDKNGKTRWIGRYRDKTKKEYTKSFPTRREAKQWEDERKTQVTKGTHIAPQQEKTTILEMYEAWTARDLSDGTRISYAQTRRELQDSIGAAQAIHTTVTDINRWHLQLVNGRPWMDNKPLARSTAREHMVRLSSAFNFAIREGWLYRNPVMVPPATSTMTVKANEIPTLDDVHRIIKQVEAGGAQYAAHSMRGGKSTPGIFISQPSPMAADMMRLGVGSGLRISEVCGLIVGDIHVSEKELHVTAQIHRNGRRRVALKTKASERVVPLADDAVELLGKYIEGKGPDDWVFVTKRGTPYRASSLGGLVRHAARHLGVEWTFHSLRHLYASRLIAAGVPVNVVQRLMGHSSATVTLDTYTHLWPSSDEVARGAIAGAVAACGQNAGKGGVWEAF</sequence>
<dbReference type="Pfam" id="PF13102">
    <property type="entry name" value="Phage_int_SAM_5"/>
    <property type="match status" value="1"/>
</dbReference>
<dbReference type="SUPFAM" id="SSF56349">
    <property type="entry name" value="DNA breaking-rejoining enzymes"/>
    <property type="match status" value="1"/>
</dbReference>
<dbReference type="InterPro" id="IPR025269">
    <property type="entry name" value="SAM-like_dom"/>
</dbReference>
<dbReference type="AlphaFoldDB" id="A0A6I8MC87"/>
<name>A0A6I8MC87_9CORY</name>
<dbReference type="InterPro" id="IPR050090">
    <property type="entry name" value="Tyrosine_recombinase_XerCD"/>
</dbReference>
<proteinExistence type="inferred from homology"/>
<dbReference type="PANTHER" id="PTHR30349:SF64">
    <property type="entry name" value="PROPHAGE INTEGRASE INTD-RELATED"/>
    <property type="match status" value="1"/>
</dbReference>
<dbReference type="EMBL" id="LR738855">
    <property type="protein sequence ID" value="VZH85359.1"/>
    <property type="molecule type" value="Genomic_DNA"/>
</dbReference>
<dbReference type="Proteomes" id="UP000423525">
    <property type="component" value="Chromosome"/>
</dbReference>
<dbReference type="GO" id="GO:0015074">
    <property type="term" value="P:DNA integration"/>
    <property type="evidence" value="ECO:0007669"/>
    <property type="project" value="InterPro"/>
</dbReference>
<feature type="region of interest" description="Disordered" evidence="4">
    <location>
        <begin position="25"/>
        <end position="51"/>
    </location>
</feature>
<evidence type="ECO:0000313" key="7">
    <source>
        <dbReference type="Proteomes" id="UP000423525"/>
    </source>
</evidence>
<dbReference type="InterPro" id="IPR010998">
    <property type="entry name" value="Integrase_recombinase_N"/>
</dbReference>
<dbReference type="RefSeq" id="WP_155872950.1">
    <property type="nucleotide sequence ID" value="NZ_CP168248.1"/>
</dbReference>
<dbReference type="InterPro" id="IPR002104">
    <property type="entry name" value="Integrase_catalytic"/>
</dbReference>
<protein>
    <submittedName>
        <fullName evidence="6">Site-specific integrase</fullName>
    </submittedName>
</protein>
<dbReference type="Gene3D" id="1.10.443.10">
    <property type="entry name" value="Intergrase catalytic core"/>
    <property type="match status" value="1"/>
</dbReference>
<dbReference type="Pfam" id="PF00589">
    <property type="entry name" value="Phage_integrase"/>
    <property type="match status" value="1"/>
</dbReference>
<accession>A0A6I8MC87</accession>
<evidence type="ECO:0000313" key="6">
    <source>
        <dbReference type="EMBL" id="VZH85359.1"/>
    </source>
</evidence>
<dbReference type="KEGG" id="crf:FRC0190_01323"/>
<keyword evidence="3" id="KW-0233">DNA recombination</keyword>
<organism evidence="6 7">
    <name type="scientific">Corynebacterium rouxii</name>
    <dbReference type="NCBI Taxonomy" id="2719119"/>
    <lineage>
        <taxon>Bacteria</taxon>
        <taxon>Bacillati</taxon>
        <taxon>Actinomycetota</taxon>
        <taxon>Actinomycetes</taxon>
        <taxon>Mycobacteriales</taxon>
        <taxon>Corynebacteriaceae</taxon>
        <taxon>Corynebacterium</taxon>
    </lineage>
</organism>
<gene>
    <name evidence="6" type="ORF">FRC0190_01323</name>
</gene>
<reference evidence="6 7" key="1">
    <citation type="submission" date="2019-11" db="EMBL/GenBank/DDBJ databases">
        <authorList>
            <person name="Brisse S."/>
        </authorList>
    </citation>
    <scope>NUCLEOTIDE SEQUENCE [LARGE SCALE GENOMIC DNA]</scope>
    <source>
        <strain evidence="6">FRC0190</strain>
    </source>
</reference>
<dbReference type="PANTHER" id="PTHR30349">
    <property type="entry name" value="PHAGE INTEGRASE-RELATED"/>
    <property type="match status" value="1"/>
</dbReference>
<dbReference type="GO" id="GO:0006310">
    <property type="term" value="P:DNA recombination"/>
    <property type="evidence" value="ECO:0007669"/>
    <property type="project" value="UniProtKB-KW"/>
</dbReference>
<evidence type="ECO:0000259" key="5">
    <source>
        <dbReference type="PROSITE" id="PS51898"/>
    </source>
</evidence>
<dbReference type="CDD" id="cd01189">
    <property type="entry name" value="INT_ICEBs1_C_like"/>
    <property type="match status" value="1"/>
</dbReference>
<feature type="compositionally biased region" description="Basic and acidic residues" evidence="4">
    <location>
        <begin position="25"/>
        <end position="45"/>
    </location>
</feature>
<dbReference type="PROSITE" id="PS51898">
    <property type="entry name" value="TYR_RECOMBINASE"/>
    <property type="match status" value="1"/>
</dbReference>
<evidence type="ECO:0000256" key="4">
    <source>
        <dbReference type="SAM" id="MobiDB-lite"/>
    </source>
</evidence>